<dbReference type="InterPro" id="IPR018193">
    <property type="entry name" value="Glyc_kinase_flavodox-like_fold"/>
</dbReference>
<dbReference type="NCBIfam" id="TIGR00045">
    <property type="entry name" value="glycerate kinase"/>
    <property type="match status" value="1"/>
</dbReference>
<evidence type="ECO:0000256" key="2">
    <source>
        <dbReference type="ARBA" id="ARBA00022679"/>
    </source>
</evidence>
<evidence type="ECO:0000256" key="3">
    <source>
        <dbReference type="ARBA" id="ARBA00022777"/>
    </source>
</evidence>
<dbReference type="EMBL" id="JAJIAO010000002">
    <property type="protein sequence ID" value="MCK8624512.1"/>
    <property type="molecule type" value="Genomic_DNA"/>
</dbReference>
<dbReference type="SUPFAM" id="SSF110738">
    <property type="entry name" value="Glycerate kinase I"/>
    <property type="match status" value="1"/>
</dbReference>
<evidence type="ECO:0000256" key="4">
    <source>
        <dbReference type="PIRNR" id="PIRNR006078"/>
    </source>
</evidence>
<keyword evidence="6" id="KW-1185">Reference proteome</keyword>
<sequence length="373" mass="39338">MKIVLAPDSFKGSMSSKEVCDCMSIGIKKALPTAKIVKAPMADGGDGTLETLINLYEGHYVTCNVLDPLGNEIIAKYGLIKNNQIAFIAMSEASGIDLISKRQLNPIKATSYGTGQLILDAINKGVKHIYIGLGGSATNDGGQGMAKALGVSFTDVKGNEIVLGNGNLSNLKHISLHSLNKKLANVKFTILSDVQNPLTGPKGASAIFGPQKGANHDSIKILDNNLKIMAQTIHNDLDIDVDSMPGAGAAGGMGAALIAFTNSTFVSGADFIMQKYNLKEQFKDCDYVFTGEGSIDAQSRFGKVTGKITDLAKTVNPNCKVIGLGGIVAENIKALNMDAAFSITNGSMSLEDSIKAAHNLTIDLSENIMRLIK</sequence>
<name>A0ABT0I103_9LACO</name>
<dbReference type="PANTHER" id="PTHR21599">
    <property type="entry name" value="GLYCERATE KINASE"/>
    <property type="match status" value="1"/>
</dbReference>
<dbReference type="Pfam" id="PF02595">
    <property type="entry name" value="Gly_kinase"/>
    <property type="match status" value="1"/>
</dbReference>
<gene>
    <name evidence="5" type="ORF">LNP07_03185</name>
</gene>
<comment type="caution">
    <text evidence="5">The sequence shown here is derived from an EMBL/GenBank/DDBJ whole genome shotgun (WGS) entry which is preliminary data.</text>
</comment>
<dbReference type="PANTHER" id="PTHR21599:SF0">
    <property type="entry name" value="GLYCERATE KINASE"/>
    <property type="match status" value="1"/>
</dbReference>
<proteinExistence type="inferred from homology"/>
<reference evidence="5 6" key="1">
    <citation type="submission" date="2021-11" db="EMBL/GenBank/DDBJ databases">
        <title>Comparative genomics of bee honey and flower isolates.</title>
        <authorList>
            <person name="Bechtner J.D."/>
            <person name="Gallus M.K."/>
            <person name="Ehrmann M."/>
        </authorList>
    </citation>
    <scope>NUCLEOTIDE SEQUENCE [LARGE SCALE GENOMIC DNA]</scope>
    <source>
        <strain evidence="5 6">M161</strain>
    </source>
</reference>
<dbReference type="InterPro" id="IPR004381">
    <property type="entry name" value="Glycerate_kinase"/>
</dbReference>
<comment type="similarity">
    <text evidence="1 4">Belongs to the glycerate kinase type-1 family.</text>
</comment>
<keyword evidence="2 4" id="KW-0808">Transferase</keyword>
<dbReference type="InterPro" id="IPR018197">
    <property type="entry name" value="Glycerate_kinase_RE-like"/>
</dbReference>
<accession>A0ABT0I103</accession>
<evidence type="ECO:0000313" key="5">
    <source>
        <dbReference type="EMBL" id="MCK8624512.1"/>
    </source>
</evidence>
<dbReference type="GO" id="GO:0016301">
    <property type="term" value="F:kinase activity"/>
    <property type="evidence" value="ECO:0007669"/>
    <property type="project" value="UniProtKB-KW"/>
</dbReference>
<dbReference type="RefSeq" id="WP_248601575.1">
    <property type="nucleotide sequence ID" value="NZ_JAJIAO010000002.1"/>
</dbReference>
<dbReference type="Proteomes" id="UP001522905">
    <property type="component" value="Unassembled WGS sequence"/>
</dbReference>
<dbReference type="Gene3D" id="3.40.50.10350">
    <property type="entry name" value="Glycerate kinase, domain 1"/>
    <property type="match status" value="1"/>
</dbReference>
<evidence type="ECO:0000313" key="6">
    <source>
        <dbReference type="Proteomes" id="UP001522905"/>
    </source>
</evidence>
<organism evidence="5 6">
    <name type="scientific">Apilactobacillus xinyiensis</name>
    <dbReference type="NCBI Taxonomy" id="2841032"/>
    <lineage>
        <taxon>Bacteria</taxon>
        <taxon>Bacillati</taxon>
        <taxon>Bacillota</taxon>
        <taxon>Bacilli</taxon>
        <taxon>Lactobacillales</taxon>
        <taxon>Lactobacillaceae</taxon>
        <taxon>Apilactobacillus</taxon>
    </lineage>
</organism>
<dbReference type="Gene3D" id="3.90.1510.10">
    <property type="entry name" value="Glycerate kinase, domain 2"/>
    <property type="match status" value="1"/>
</dbReference>
<keyword evidence="3 4" id="KW-0418">Kinase</keyword>
<evidence type="ECO:0000256" key="1">
    <source>
        <dbReference type="ARBA" id="ARBA00006284"/>
    </source>
</evidence>
<protein>
    <submittedName>
        <fullName evidence="5">Glycerate kinase</fullName>
    </submittedName>
</protein>
<dbReference type="PIRSF" id="PIRSF006078">
    <property type="entry name" value="GlxK"/>
    <property type="match status" value="1"/>
</dbReference>
<dbReference type="InterPro" id="IPR036129">
    <property type="entry name" value="Glycerate_kinase_sf"/>
</dbReference>